<dbReference type="GO" id="GO:0005730">
    <property type="term" value="C:nucleolus"/>
    <property type="evidence" value="ECO:0000318"/>
    <property type="project" value="GO_Central"/>
</dbReference>
<dbReference type="PANTHER" id="PTHR45759">
    <property type="entry name" value="NUCLEOLAR GTP-BINDING PROTEIN 1"/>
    <property type="match status" value="1"/>
</dbReference>
<dbReference type="KEGG" id="ddi:DDB_G0272953"/>
<dbReference type="GO" id="GO:0042273">
    <property type="term" value="P:ribosomal large subunit biogenesis"/>
    <property type="evidence" value="ECO:0000318"/>
    <property type="project" value="GO_Central"/>
</dbReference>
<proteinExistence type="predicted"/>
<sequence>MNIPNFIIPCEDLINKLIDMSAVPLGTLPPTVSLKTEIFNGISKLENVIIQYVNEILIEFPLLNELEPYILEQVEILIDRSKYFYSLGEVNKTAKDVEFIIDNYNLLFQNTTDPTVLKNLFKSVLGRVCSTLRNKSKAINYLNHSIKAFHSIPIVQDYLSTCIILGDKTDDLFFSIIMDDNNNNNSSITINNNNNKNKSNNKNKKDNYSKRYIREEDFRFDTDYDVRHSDDDDDDDDDEDYEDEDEDDEFEEDEILNDDDYYFKSQEAIIRSYKFNDNINYSLKNEDFDNCGDNDSGNNNNNNNATTTSPTVIKPFSIGTINKFQIIETPSLSTVIKKSNNTLILLEMVKTLLKNINGLILINIDFNVSTIDEIEEQINYFITVKQFFSNQILLIFTNCKSSKDSVDFIEFFKKKLLSSSSNNTNNNNNNINVEIPPIFMYEHHVNQIKEYILKFKNFPASPFKKNNLSNMFNGLTVDQQNQMDRLQQEQQRKQRSQEIDFDILDKINKLDLNK</sequence>
<dbReference type="HOGENOM" id="CLU_530450_0_0_1"/>
<feature type="region of interest" description="Disordered" evidence="1">
    <location>
        <begin position="188"/>
        <end position="208"/>
    </location>
</feature>
<comment type="caution">
    <text evidence="3">The sequence shown here is derived from an EMBL/GenBank/DDBJ whole genome shotgun (WGS) entry which is preliminary data.</text>
</comment>
<dbReference type="eggNOG" id="KOG1490">
    <property type="taxonomic scope" value="Eukaryota"/>
</dbReference>
<feature type="region of interest" description="Disordered" evidence="1">
    <location>
        <begin position="224"/>
        <end position="252"/>
    </location>
</feature>
<dbReference type="RefSeq" id="XP_644868.1">
    <property type="nucleotide sequence ID" value="XM_639776.1"/>
</dbReference>
<dbReference type="Pfam" id="PF17835">
    <property type="entry name" value="NOG1_N"/>
    <property type="match status" value="1"/>
</dbReference>
<dbReference type="Proteomes" id="UP000002195">
    <property type="component" value="Unassembled WGS sequence"/>
</dbReference>
<gene>
    <name evidence="3" type="ORF">DDB_G0272953</name>
</gene>
<dbReference type="InParanoid" id="Q559E8"/>
<dbReference type="EMBL" id="AAFI02000008">
    <property type="protein sequence ID" value="EAL71114.1"/>
    <property type="molecule type" value="Genomic_DNA"/>
</dbReference>
<dbReference type="VEuPathDB" id="AmoebaDB:DDB_G0272953"/>
<dbReference type="Gene3D" id="1.20.120.1190">
    <property type="match status" value="1"/>
</dbReference>
<dbReference type="GO" id="GO:0003924">
    <property type="term" value="F:GTPase activity"/>
    <property type="evidence" value="ECO:0000318"/>
    <property type="project" value="GO_Central"/>
</dbReference>
<dbReference type="OMA" id="INNCEQI"/>
<feature type="compositionally biased region" description="Acidic residues" evidence="1">
    <location>
        <begin position="231"/>
        <end position="252"/>
    </location>
</feature>
<dbReference type="FunCoup" id="Q559E8">
    <property type="interactions" value="718"/>
</dbReference>
<dbReference type="STRING" id="44689.Q559E8"/>
<feature type="compositionally biased region" description="Low complexity" evidence="1">
    <location>
        <begin position="188"/>
        <end position="200"/>
    </location>
</feature>
<name>Q559E8_DICDI</name>
<reference evidence="3 4" key="1">
    <citation type="journal article" date="2005" name="Nature">
        <title>The genome of the social amoeba Dictyostelium discoideum.</title>
        <authorList>
            <consortium name="The Dictyostelium discoideum Sequencing Consortium"/>
            <person name="Eichinger L."/>
            <person name="Pachebat J.A."/>
            <person name="Glockner G."/>
            <person name="Rajandream M.A."/>
            <person name="Sucgang R."/>
            <person name="Berriman M."/>
            <person name="Song J."/>
            <person name="Olsen R."/>
            <person name="Szafranski K."/>
            <person name="Xu Q."/>
            <person name="Tunggal B."/>
            <person name="Kummerfeld S."/>
            <person name="Madera M."/>
            <person name="Konfortov B.A."/>
            <person name="Rivero F."/>
            <person name="Bankier A.T."/>
            <person name="Lehmann R."/>
            <person name="Hamlin N."/>
            <person name="Davies R."/>
            <person name="Gaudet P."/>
            <person name="Fey P."/>
            <person name="Pilcher K."/>
            <person name="Chen G."/>
            <person name="Saunders D."/>
            <person name="Sodergren E."/>
            <person name="Davis P."/>
            <person name="Kerhornou A."/>
            <person name="Nie X."/>
            <person name="Hall N."/>
            <person name="Anjard C."/>
            <person name="Hemphill L."/>
            <person name="Bason N."/>
            <person name="Farbrother P."/>
            <person name="Desany B."/>
            <person name="Just E."/>
            <person name="Morio T."/>
            <person name="Rost R."/>
            <person name="Churcher C."/>
            <person name="Cooper J."/>
            <person name="Haydock S."/>
            <person name="van Driessche N."/>
            <person name="Cronin A."/>
            <person name="Goodhead I."/>
            <person name="Muzny D."/>
            <person name="Mourier T."/>
            <person name="Pain A."/>
            <person name="Lu M."/>
            <person name="Harper D."/>
            <person name="Lindsay R."/>
            <person name="Hauser H."/>
            <person name="James K."/>
            <person name="Quiles M."/>
            <person name="Madan Babu M."/>
            <person name="Saito T."/>
            <person name="Buchrieser C."/>
            <person name="Wardroper A."/>
            <person name="Felder M."/>
            <person name="Thangavelu M."/>
            <person name="Johnson D."/>
            <person name="Knights A."/>
            <person name="Loulseged H."/>
            <person name="Mungall K."/>
            <person name="Oliver K."/>
            <person name="Price C."/>
            <person name="Quail M.A."/>
            <person name="Urushihara H."/>
            <person name="Hernandez J."/>
            <person name="Rabbinowitsch E."/>
            <person name="Steffen D."/>
            <person name="Sanders M."/>
            <person name="Ma J."/>
            <person name="Kohara Y."/>
            <person name="Sharp S."/>
            <person name="Simmonds M."/>
            <person name="Spiegler S."/>
            <person name="Tivey A."/>
            <person name="Sugano S."/>
            <person name="White B."/>
            <person name="Walker D."/>
            <person name="Woodward J."/>
            <person name="Winckler T."/>
            <person name="Tanaka Y."/>
            <person name="Shaulsky G."/>
            <person name="Schleicher M."/>
            <person name="Weinstock G."/>
            <person name="Rosenthal A."/>
            <person name="Cox E.C."/>
            <person name="Chisholm R.L."/>
            <person name="Gibbs R."/>
            <person name="Loomis W.F."/>
            <person name="Platzer M."/>
            <person name="Kay R.R."/>
            <person name="Williams J."/>
            <person name="Dear P.H."/>
            <person name="Noegel A.A."/>
            <person name="Barrell B."/>
            <person name="Kuspa A."/>
        </authorList>
    </citation>
    <scope>NUCLEOTIDE SEQUENCE [LARGE SCALE GENOMIC DNA]</scope>
    <source>
        <strain evidence="3 4">AX4</strain>
    </source>
</reference>
<evidence type="ECO:0000259" key="2">
    <source>
        <dbReference type="Pfam" id="PF17835"/>
    </source>
</evidence>
<dbReference type="InterPro" id="IPR041623">
    <property type="entry name" value="NOG1_N"/>
</dbReference>
<dbReference type="AlphaFoldDB" id="Q559E8"/>
<dbReference type="GO" id="GO:0003723">
    <property type="term" value="F:RNA binding"/>
    <property type="evidence" value="ECO:0000318"/>
    <property type="project" value="GO_Central"/>
</dbReference>
<keyword evidence="4" id="KW-1185">Reference proteome</keyword>
<evidence type="ECO:0000313" key="4">
    <source>
        <dbReference type="Proteomes" id="UP000002195"/>
    </source>
</evidence>
<organism evidence="3 4">
    <name type="scientific">Dictyostelium discoideum</name>
    <name type="common">Social amoeba</name>
    <dbReference type="NCBI Taxonomy" id="44689"/>
    <lineage>
        <taxon>Eukaryota</taxon>
        <taxon>Amoebozoa</taxon>
        <taxon>Evosea</taxon>
        <taxon>Eumycetozoa</taxon>
        <taxon>Dictyostelia</taxon>
        <taxon>Dictyosteliales</taxon>
        <taxon>Dictyosteliaceae</taxon>
        <taxon>Dictyostelium</taxon>
    </lineage>
</organism>
<accession>Q559E8</accession>
<dbReference type="PaxDb" id="44689-DDB0217055"/>
<evidence type="ECO:0000313" key="3">
    <source>
        <dbReference type="EMBL" id="EAL71114.1"/>
    </source>
</evidence>
<dbReference type="dictyBase" id="DDB_G0272953"/>
<evidence type="ECO:0000256" key="1">
    <source>
        <dbReference type="SAM" id="MobiDB-lite"/>
    </source>
</evidence>
<feature type="domain" description="NOG1 N-terminal helical" evidence="2">
    <location>
        <begin position="42"/>
        <end position="155"/>
    </location>
</feature>
<protein>
    <recommendedName>
        <fullName evidence="2">NOG1 N-terminal helical domain-containing protein</fullName>
    </recommendedName>
</protein>
<dbReference type="GeneID" id="8618547"/>